<dbReference type="InterPro" id="IPR023210">
    <property type="entry name" value="NADP_OxRdtase_dom"/>
</dbReference>
<protein>
    <submittedName>
        <fullName evidence="3">Aldo/keto reductase</fullName>
    </submittedName>
</protein>
<evidence type="ECO:0000259" key="2">
    <source>
        <dbReference type="Pfam" id="PF00248"/>
    </source>
</evidence>
<dbReference type="GO" id="GO:0016491">
    <property type="term" value="F:oxidoreductase activity"/>
    <property type="evidence" value="ECO:0007669"/>
    <property type="project" value="UniProtKB-KW"/>
</dbReference>
<sequence>ATPIYDTLKEVNELHKEGKFKELGVSNYKSWEVAEIYYICKQNNWILPTIYQGMYNMITRQIENELFSCLKKFNIRFYAYNPLCGGLNSGEYKIEDIKKDGSRFDPTRTQGKRYRERYWKQDYFEALELIKQECSNQQLSLVEVALRWIVHHSKINVTAQDAVIIGVSSLAHLKDNLAYLQKGPLDEKLVQVIDSACLQAKRSCPPYFR</sequence>
<dbReference type="OrthoDB" id="2310150at2759"/>
<gene>
    <name evidence="3" type="ORF">CONCODRAFT_45151</name>
</gene>
<dbReference type="SUPFAM" id="SSF51430">
    <property type="entry name" value="NAD(P)-linked oxidoreductase"/>
    <property type="match status" value="1"/>
</dbReference>
<organism evidence="3 4">
    <name type="scientific">Conidiobolus coronatus (strain ATCC 28846 / CBS 209.66 / NRRL 28638)</name>
    <name type="common">Delacroixia coronata</name>
    <dbReference type="NCBI Taxonomy" id="796925"/>
    <lineage>
        <taxon>Eukaryota</taxon>
        <taxon>Fungi</taxon>
        <taxon>Fungi incertae sedis</taxon>
        <taxon>Zoopagomycota</taxon>
        <taxon>Entomophthoromycotina</taxon>
        <taxon>Entomophthoromycetes</taxon>
        <taxon>Entomophthorales</taxon>
        <taxon>Ancylistaceae</taxon>
        <taxon>Conidiobolus</taxon>
    </lineage>
</organism>
<name>A0A137NPF6_CONC2</name>
<evidence type="ECO:0000313" key="3">
    <source>
        <dbReference type="EMBL" id="KXN64618.1"/>
    </source>
</evidence>
<dbReference type="Pfam" id="PF00248">
    <property type="entry name" value="Aldo_ket_red"/>
    <property type="match status" value="1"/>
</dbReference>
<evidence type="ECO:0000256" key="1">
    <source>
        <dbReference type="ARBA" id="ARBA00023002"/>
    </source>
</evidence>
<keyword evidence="4" id="KW-1185">Reference proteome</keyword>
<accession>A0A137NPF6</accession>
<dbReference type="InterPro" id="IPR036812">
    <property type="entry name" value="NAD(P)_OxRdtase_dom_sf"/>
</dbReference>
<dbReference type="Proteomes" id="UP000070444">
    <property type="component" value="Unassembled WGS sequence"/>
</dbReference>
<dbReference type="PANTHER" id="PTHR43364">
    <property type="entry name" value="NADH-SPECIFIC METHYLGLYOXAL REDUCTASE-RELATED"/>
    <property type="match status" value="1"/>
</dbReference>
<dbReference type="PANTHER" id="PTHR43364:SF4">
    <property type="entry name" value="NAD(P)-LINKED OXIDOREDUCTASE SUPERFAMILY PROTEIN"/>
    <property type="match status" value="1"/>
</dbReference>
<keyword evidence="1" id="KW-0560">Oxidoreductase</keyword>
<dbReference type="EMBL" id="KQ965356">
    <property type="protein sequence ID" value="KXN64618.1"/>
    <property type="molecule type" value="Genomic_DNA"/>
</dbReference>
<feature type="domain" description="NADP-dependent oxidoreductase" evidence="2">
    <location>
        <begin position="2"/>
        <end position="195"/>
    </location>
</feature>
<dbReference type="AlphaFoldDB" id="A0A137NPF6"/>
<proteinExistence type="predicted"/>
<dbReference type="OMA" id="YKSWEVA"/>
<evidence type="ECO:0000313" key="4">
    <source>
        <dbReference type="Proteomes" id="UP000070444"/>
    </source>
</evidence>
<dbReference type="STRING" id="796925.A0A137NPF6"/>
<reference evidence="3 4" key="1">
    <citation type="journal article" date="2015" name="Genome Biol. Evol.">
        <title>Phylogenomic analyses indicate that early fungi evolved digesting cell walls of algal ancestors of land plants.</title>
        <authorList>
            <person name="Chang Y."/>
            <person name="Wang S."/>
            <person name="Sekimoto S."/>
            <person name="Aerts A.L."/>
            <person name="Choi C."/>
            <person name="Clum A."/>
            <person name="LaButti K.M."/>
            <person name="Lindquist E.A."/>
            <person name="Yee Ngan C."/>
            <person name="Ohm R.A."/>
            <person name="Salamov A.A."/>
            <person name="Grigoriev I.V."/>
            <person name="Spatafora J.W."/>
            <person name="Berbee M.L."/>
        </authorList>
    </citation>
    <scope>NUCLEOTIDE SEQUENCE [LARGE SCALE GENOMIC DNA]</scope>
    <source>
        <strain evidence="3 4">NRRL 28638</strain>
    </source>
</reference>
<dbReference type="InterPro" id="IPR050523">
    <property type="entry name" value="AKR_Detox_Biosynth"/>
</dbReference>
<dbReference type="Gene3D" id="3.20.20.100">
    <property type="entry name" value="NADP-dependent oxidoreductase domain"/>
    <property type="match status" value="1"/>
</dbReference>
<feature type="non-terminal residue" evidence="3">
    <location>
        <position position="1"/>
    </location>
</feature>
<dbReference type="InterPro" id="IPR018170">
    <property type="entry name" value="Aldo/ket_reductase_CS"/>
</dbReference>
<dbReference type="PROSITE" id="PS00062">
    <property type="entry name" value="ALDOKETO_REDUCTASE_2"/>
    <property type="match status" value="1"/>
</dbReference>